<proteinExistence type="predicted"/>
<evidence type="ECO:0000313" key="2">
    <source>
        <dbReference type="Proteomes" id="UP000252182"/>
    </source>
</evidence>
<gene>
    <name evidence="1" type="ORF">DTO96_101757</name>
</gene>
<evidence type="ECO:0000313" key="1">
    <source>
        <dbReference type="EMBL" id="AXF86017.1"/>
    </source>
</evidence>
<dbReference type="AlphaFoldDB" id="A0A345DCC9"/>
<protein>
    <submittedName>
        <fullName evidence="1">Uncharacterized protein</fullName>
    </submittedName>
</protein>
<dbReference type="EMBL" id="CP031124">
    <property type="protein sequence ID" value="AXF86017.1"/>
    <property type="molecule type" value="Genomic_DNA"/>
</dbReference>
<keyword evidence="2" id="KW-1185">Reference proteome</keyword>
<reference evidence="2" key="1">
    <citation type="submission" date="2018-07" db="EMBL/GenBank/DDBJ databases">
        <authorList>
            <person name="Kim H."/>
        </authorList>
    </citation>
    <scope>NUCLEOTIDE SEQUENCE [LARGE SCALE GENOMIC DNA]</scope>
    <source>
        <strain evidence="2">F02</strain>
    </source>
</reference>
<organism evidence="1 2">
    <name type="scientific">Ephemeroptericola cinctiostellae</name>
    <dbReference type="NCBI Taxonomy" id="2268024"/>
    <lineage>
        <taxon>Bacteria</taxon>
        <taxon>Pseudomonadati</taxon>
        <taxon>Pseudomonadota</taxon>
        <taxon>Betaproteobacteria</taxon>
        <taxon>Burkholderiales</taxon>
        <taxon>Burkholderiaceae</taxon>
        <taxon>Ephemeroptericola</taxon>
    </lineage>
</organism>
<sequence>MGKLCSSHGLTIIQKLSRIIQKESRLMLYKALNAQETEAKSFGFFNNVRWVGFYYER</sequence>
<dbReference type="Proteomes" id="UP000252182">
    <property type="component" value="Chromosome"/>
</dbReference>
<dbReference type="KEGG" id="hyf:DTO96_101757"/>
<accession>A0A345DCC9</accession>
<name>A0A345DCC9_9BURK</name>